<accession>A0A397Q3E8</accession>
<comment type="caution">
    <text evidence="1">The sequence shown here is derived from an EMBL/GenBank/DDBJ whole genome shotgun (WGS) entry which is preliminary data.</text>
</comment>
<evidence type="ECO:0000313" key="1">
    <source>
        <dbReference type="EMBL" id="RIA56050.1"/>
    </source>
</evidence>
<gene>
    <name evidence="1" type="ORF">BXY53_1144</name>
</gene>
<dbReference type="AlphaFoldDB" id="A0A397Q3E8"/>
<keyword evidence="2" id="KW-1185">Reference proteome</keyword>
<dbReference type="RefSeq" id="WP_170144353.1">
    <property type="nucleotide sequence ID" value="NZ_QXDF01000001.1"/>
</dbReference>
<dbReference type="Proteomes" id="UP000266273">
    <property type="component" value="Unassembled WGS sequence"/>
</dbReference>
<name>A0A397Q3E8_9HYPH</name>
<sequence length="53" mass="6161">MFGTPEAIVYPPKPDKVRVRLHAMLAEMRAAERLPWDRKRAQLNAKIFPQMAN</sequence>
<organism evidence="1 2">
    <name type="scientific">Dichotomicrobium thermohalophilum</name>
    <dbReference type="NCBI Taxonomy" id="933063"/>
    <lineage>
        <taxon>Bacteria</taxon>
        <taxon>Pseudomonadati</taxon>
        <taxon>Pseudomonadota</taxon>
        <taxon>Alphaproteobacteria</taxon>
        <taxon>Hyphomicrobiales</taxon>
        <taxon>Hyphomicrobiaceae</taxon>
        <taxon>Dichotomicrobium</taxon>
    </lineage>
</organism>
<proteinExistence type="predicted"/>
<dbReference type="EMBL" id="QXDF01000001">
    <property type="protein sequence ID" value="RIA56050.1"/>
    <property type="molecule type" value="Genomic_DNA"/>
</dbReference>
<evidence type="ECO:0000313" key="2">
    <source>
        <dbReference type="Proteomes" id="UP000266273"/>
    </source>
</evidence>
<protein>
    <submittedName>
        <fullName evidence="1">Uncharacterized protein</fullName>
    </submittedName>
</protein>
<reference evidence="1 2" key="1">
    <citation type="submission" date="2018-08" db="EMBL/GenBank/DDBJ databases">
        <title>Genomic Encyclopedia of Archaeal and Bacterial Type Strains, Phase II (KMG-II): from individual species to whole genera.</title>
        <authorList>
            <person name="Goeker M."/>
        </authorList>
    </citation>
    <scope>NUCLEOTIDE SEQUENCE [LARGE SCALE GENOMIC DNA]</scope>
    <source>
        <strain evidence="1 2">DSM 5002</strain>
    </source>
</reference>